<sequence length="402" mass="43556">MRRTASDTAPAPVRRPKDRKARIALAGAELFCERGYHGVSVDEIAAAVGISGPAVYRHFPNKYAILVHATREVVGALLAATGQPAANSVDGLLDELLRALAEVAVSRRRVAGLYQWEGRYLTPEHRQEFAASMATLVGRVAAPLRELRPELTAGQADLLVNAALSAFGSVTTYRAAATGTDTEHLLTRVAWTLLRTDAPAVPPRRRPAPEDTPATGPVRPASRRELLLIEAMRLFHRHGYHAVAVEDIGRAAGMQASSVYRYFPGKADLLAAAYYRATDRLTGATTAAIADASDPADALHRVVRAYVDFAFGQSDLVAVYLAENNNLPDRDRHELRGAQRLHVEEWVGLVRAVRPDLPAGDARVLVHAALNVVTDVGRLGRFDRTAGYDTWTARLALAVLHA</sequence>
<dbReference type="PROSITE" id="PS50977">
    <property type="entry name" value="HTH_TETR_2"/>
    <property type="match status" value="2"/>
</dbReference>
<dbReference type="EMBL" id="CP024087">
    <property type="protein sequence ID" value="AYF28559.1"/>
    <property type="molecule type" value="Genomic_DNA"/>
</dbReference>
<dbReference type="InterPro" id="IPR009057">
    <property type="entry name" value="Homeodomain-like_sf"/>
</dbReference>
<dbReference type="GO" id="GO:0000976">
    <property type="term" value="F:transcription cis-regulatory region binding"/>
    <property type="evidence" value="ECO:0007669"/>
    <property type="project" value="TreeGrafter"/>
</dbReference>
<dbReference type="InterPro" id="IPR036271">
    <property type="entry name" value="Tet_transcr_reg_TetR-rel_C_sf"/>
</dbReference>
<dbReference type="PANTHER" id="PTHR30055:SF237">
    <property type="entry name" value="TRANSCRIPTIONAL REPRESSOR MCE3R"/>
    <property type="match status" value="1"/>
</dbReference>
<reference evidence="5 6" key="1">
    <citation type="submission" date="2017-10" db="EMBL/GenBank/DDBJ databases">
        <title>Integration of genomic and chemical information greatly accelerates assignment of the full stereostructure of myelolactone, a potent inhibitor of myeloma from a marine-derived Micromonospora.</title>
        <authorList>
            <person name="Kim M.C."/>
            <person name="Machado H."/>
            <person name="Jensen P.R."/>
            <person name="Fenical W."/>
        </authorList>
    </citation>
    <scope>NUCLEOTIDE SEQUENCE [LARGE SCALE GENOMIC DNA]</scope>
    <source>
        <strain evidence="5 6">CNY-010</strain>
    </source>
</reference>
<dbReference type="Pfam" id="PF00440">
    <property type="entry name" value="TetR_N"/>
    <property type="match status" value="2"/>
</dbReference>
<dbReference type="Gene3D" id="1.10.10.60">
    <property type="entry name" value="Homeodomain-like"/>
    <property type="match status" value="2"/>
</dbReference>
<dbReference type="PROSITE" id="PS01081">
    <property type="entry name" value="HTH_TETR_1"/>
    <property type="match status" value="1"/>
</dbReference>
<feature type="DNA-binding region" description="H-T-H motif" evidence="2">
    <location>
        <begin position="40"/>
        <end position="59"/>
    </location>
</feature>
<dbReference type="SUPFAM" id="SSF48498">
    <property type="entry name" value="Tetracyclin repressor-like, C-terminal domain"/>
    <property type="match status" value="1"/>
</dbReference>
<evidence type="ECO:0000259" key="4">
    <source>
        <dbReference type="PROSITE" id="PS50977"/>
    </source>
</evidence>
<dbReference type="AlphaFoldDB" id="A0A386WMA4"/>
<dbReference type="PANTHER" id="PTHR30055">
    <property type="entry name" value="HTH-TYPE TRANSCRIPTIONAL REGULATOR RUTR"/>
    <property type="match status" value="1"/>
</dbReference>
<dbReference type="Gene3D" id="1.10.357.10">
    <property type="entry name" value="Tetracycline Repressor, domain 2"/>
    <property type="match status" value="2"/>
</dbReference>
<evidence type="ECO:0000256" key="3">
    <source>
        <dbReference type="SAM" id="MobiDB-lite"/>
    </source>
</evidence>
<organism evidence="5 6">
    <name type="scientific">Micromonospora tulbaghiae</name>
    <dbReference type="NCBI Taxonomy" id="479978"/>
    <lineage>
        <taxon>Bacteria</taxon>
        <taxon>Bacillati</taxon>
        <taxon>Actinomycetota</taxon>
        <taxon>Actinomycetes</taxon>
        <taxon>Micromonosporales</taxon>
        <taxon>Micromonosporaceae</taxon>
        <taxon>Micromonospora</taxon>
    </lineage>
</organism>
<dbReference type="GO" id="GO:0003700">
    <property type="term" value="F:DNA-binding transcription factor activity"/>
    <property type="evidence" value="ECO:0007669"/>
    <property type="project" value="TreeGrafter"/>
</dbReference>
<evidence type="ECO:0000313" key="5">
    <source>
        <dbReference type="EMBL" id="AYF28559.1"/>
    </source>
</evidence>
<evidence type="ECO:0000256" key="1">
    <source>
        <dbReference type="ARBA" id="ARBA00023125"/>
    </source>
</evidence>
<dbReference type="KEGG" id="mtua:CSH63_14080"/>
<dbReference type="RefSeq" id="WP_120570673.1">
    <property type="nucleotide sequence ID" value="NZ_CP024087.1"/>
</dbReference>
<feature type="DNA-binding region" description="H-T-H motif" evidence="2">
    <location>
        <begin position="244"/>
        <end position="263"/>
    </location>
</feature>
<dbReference type="PRINTS" id="PR00455">
    <property type="entry name" value="HTHTETR"/>
</dbReference>
<dbReference type="InterPro" id="IPR023772">
    <property type="entry name" value="DNA-bd_HTH_TetR-type_CS"/>
</dbReference>
<keyword evidence="1 2" id="KW-0238">DNA-binding</keyword>
<protein>
    <submittedName>
        <fullName evidence="5">TetR family transcriptional regulator</fullName>
    </submittedName>
</protein>
<evidence type="ECO:0000256" key="2">
    <source>
        <dbReference type="PROSITE-ProRule" id="PRU00335"/>
    </source>
</evidence>
<proteinExistence type="predicted"/>
<feature type="domain" description="HTH tetR-type" evidence="4">
    <location>
        <begin position="17"/>
        <end position="77"/>
    </location>
</feature>
<feature type="region of interest" description="Disordered" evidence="3">
    <location>
        <begin position="200"/>
        <end position="219"/>
    </location>
</feature>
<gene>
    <name evidence="5" type="ORF">CSH63_14080</name>
</gene>
<feature type="domain" description="HTH tetR-type" evidence="4">
    <location>
        <begin position="221"/>
        <end position="281"/>
    </location>
</feature>
<accession>A0A386WMA4</accession>
<dbReference type="InterPro" id="IPR050109">
    <property type="entry name" value="HTH-type_TetR-like_transc_reg"/>
</dbReference>
<name>A0A386WMA4_9ACTN</name>
<dbReference type="SUPFAM" id="SSF46689">
    <property type="entry name" value="Homeodomain-like"/>
    <property type="match status" value="2"/>
</dbReference>
<dbReference type="InterPro" id="IPR001647">
    <property type="entry name" value="HTH_TetR"/>
</dbReference>
<dbReference type="Proteomes" id="UP000267804">
    <property type="component" value="Chromosome"/>
</dbReference>
<evidence type="ECO:0000313" key="6">
    <source>
        <dbReference type="Proteomes" id="UP000267804"/>
    </source>
</evidence>